<evidence type="ECO:0000313" key="1">
    <source>
        <dbReference type="EMBL" id="SZF05021.1"/>
    </source>
</evidence>
<protein>
    <submittedName>
        <fullName evidence="1">Uncharacterized protein</fullName>
    </submittedName>
</protein>
<gene>
    <name evidence="1" type="ORF">BLGHR1_15821</name>
</gene>
<dbReference type="AlphaFoldDB" id="A0A383UXH7"/>
<proteinExistence type="predicted"/>
<name>A0A383UXH7_BLUHO</name>
<dbReference type="EMBL" id="UNSH01000070">
    <property type="protein sequence ID" value="SZF05021.1"/>
    <property type="molecule type" value="Genomic_DNA"/>
</dbReference>
<organism evidence="1 2">
    <name type="scientific">Blumeria hordei</name>
    <name type="common">Barley powdery mildew</name>
    <name type="synonym">Blumeria graminis f. sp. hordei</name>
    <dbReference type="NCBI Taxonomy" id="2867405"/>
    <lineage>
        <taxon>Eukaryota</taxon>
        <taxon>Fungi</taxon>
        <taxon>Dikarya</taxon>
        <taxon>Ascomycota</taxon>
        <taxon>Pezizomycotina</taxon>
        <taxon>Leotiomycetes</taxon>
        <taxon>Erysiphales</taxon>
        <taxon>Erysiphaceae</taxon>
        <taxon>Blumeria</taxon>
    </lineage>
</organism>
<evidence type="ECO:0000313" key="2">
    <source>
        <dbReference type="Proteomes" id="UP000275772"/>
    </source>
</evidence>
<accession>A0A383UXH7</accession>
<dbReference type="Proteomes" id="UP000275772">
    <property type="component" value="Unassembled WGS sequence"/>
</dbReference>
<reference evidence="1 2" key="1">
    <citation type="submission" date="2017-11" db="EMBL/GenBank/DDBJ databases">
        <authorList>
            <person name="Kracher B."/>
        </authorList>
    </citation>
    <scope>NUCLEOTIDE SEQUENCE [LARGE SCALE GENOMIC DNA]</scope>
    <source>
        <strain evidence="1 2">RACE1</strain>
    </source>
</reference>
<sequence length="26" mass="2914">MQYCKVRVCDMGKESTTIKGTFCALT</sequence>
<dbReference type="VEuPathDB" id="FungiDB:BLGHR1_15821"/>